<accession>A0ABP5E3P9</accession>
<dbReference type="Gene3D" id="3.30.1240.10">
    <property type="match status" value="1"/>
</dbReference>
<evidence type="ECO:0000313" key="1">
    <source>
        <dbReference type="EMBL" id="GAA1990438.1"/>
    </source>
</evidence>
<sequence>MAQRLLALDLDGTTLNHMGELSPRVRDAVRALPEDVAVVIATGRSILATTPILEQLGLSEGYAVCSNGALTLQLNPAAPTGYSIIDQVTFDPRAVLEKMRVELPDALIAVEEPGVGFKVSKHFPDGELMGHSREVPWEELVAHPVTRVTLRQPESTAEEFMELVERAGLHEVSYAVGWSAWLDINPEGVSKASALELVRRQLRVEPIHTVACGDQRNDLEMLHWAAWGVAMGNAPDEVKAVADEVAGHVDEDGLVPILEAVAQAARDGVPFRDGTESASTARLEL</sequence>
<dbReference type="EMBL" id="BAAAPU010000011">
    <property type="protein sequence ID" value="GAA1990438.1"/>
    <property type="molecule type" value="Genomic_DNA"/>
</dbReference>
<comment type="caution">
    <text evidence="1">The sequence shown here is derived from an EMBL/GenBank/DDBJ whole genome shotgun (WGS) entry which is preliminary data.</text>
</comment>
<dbReference type="SFLD" id="SFLDG01140">
    <property type="entry name" value="C2.B:_Phosphomannomutase_and_P"/>
    <property type="match status" value="1"/>
</dbReference>
<keyword evidence="2" id="KW-1185">Reference proteome</keyword>
<dbReference type="Pfam" id="PF08282">
    <property type="entry name" value="Hydrolase_3"/>
    <property type="match status" value="2"/>
</dbReference>
<protein>
    <submittedName>
        <fullName evidence="1">HAD family hydrolase</fullName>
    </submittedName>
</protein>
<dbReference type="PANTHER" id="PTHR10000:SF8">
    <property type="entry name" value="HAD SUPERFAMILY HYDROLASE-LIKE, TYPE 3"/>
    <property type="match status" value="1"/>
</dbReference>
<gene>
    <name evidence="1" type="ORF">GCM10009817_35510</name>
</gene>
<dbReference type="InterPro" id="IPR023214">
    <property type="entry name" value="HAD_sf"/>
</dbReference>
<organism evidence="1 2">
    <name type="scientific">Terrabacter lapilli</name>
    <dbReference type="NCBI Taxonomy" id="436231"/>
    <lineage>
        <taxon>Bacteria</taxon>
        <taxon>Bacillati</taxon>
        <taxon>Actinomycetota</taxon>
        <taxon>Actinomycetes</taxon>
        <taxon>Micrococcales</taxon>
        <taxon>Intrasporangiaceae</taxon>
        <taxon>Terrabacter</taxon>
    </lineage>
</organism>
<dbReference type="RefSeq" id="WP_344065771.1">
    <property type="nucleotide sequence ID" value="NZ_BAAAPU010000011.1"/>
</dbReference>
<reference evidence="2" key="1">
    <citation type="journal article" date="2019" name="Int. J. Syst. Evol. Microbiol.">
        <title>The Global Catalogue of Microorganisms (GCM) 10K type strain sequencing project: providing services to taxonomists for standard genome sequencing and annotation.</title>
        <authorList>
            <consortium name="The Broad Institute Genomics Platform"/>
            <consortium name="The Broad Institute Genome Sequencing Center for Infectious Disease"/>
            <person name="Wu L."/>
            <person name="Ma J."/>
        </authorList>
    </citation>
    <scope>NUCLEOTIDE SEQUENCE [LARGE SCALE GENOMIC DNA]</scope>
    <source>
        <strain evidence="2">JCM 15628</strain>
    </source>
</reference>
<dbReference type="SUPFAM" id="SSF56784">
    <property type="entry name" value="HAD-like"/>
    <property type="match status" value="1"/>
</dbReference>
<dbReference type="PANTHER" id="PTHR10000">
    <property type="entry name" value="PHOSPHOSERINE PHOSPHATASE"/>
    <property type="match status" value="1"/>
</dbReference>
<proteinExistence type="predicted"/>
<dbReference type="GO" id="GO:0016787">
    <property type="term" value="F:hydrolase activity"/>
    <property type="evidence" value="ECO:0007669"/>
    <property type="project" value="UniProtKB-KW"/>
</dbReference>
<name>A0ABP5E3P9_9MICO</name>
<dbReference type="Gene3D" id="3.40.50.1000">
    <property type="entry name" value="HAD superfamily/HAD-like"/>
    <property type="match status" value="1"/>
</dbReference>
<keyword evidence="1" id="KW-0378">Hydrolase</keyword>
<dbReference type="InterPro" id="IPR036412">
    <property type="entry name" value="HAD-like_sf"/>
</dbReference>
<evidence type="ECO:0000313" key="2">
    <source>
        <dbReference type="Proteomes" id="UP001500013"/>
    </source>
</evidence>
<dbReference type="Proteomes" id="UP001500013">
    <property type="component" value="Unassembled WGS sequence"/>
</dbReference>
<dbReference type="SFLD" id="SFLDS00003">
    <property type="entry name" value="Haloacid_Dehalogenase"/>
    <property type="match status" value="1"/>
</dbReference>
<dbReference type="PROSITE" id="PS01229">
    <property type="entry name" value="COF_2"/>
    <property type="match status" value="1"/>
</dbReference>